<feature type="domain" description="Fibronectin type-III" evidence="6">
    <location>
        <begin position="1600"/>
        <end position="1688"/>
    </location>
</feature>
<proteinExistence type="predicted"/>
<keyword evidence="5" id="KW-0812">Transmembrane</keyword>
<keyword evidence="3" id="KW-0624">Polysaccharide degradation</keyword>
<evidence type="ECO:0000256" key="1">
    <source>
        <dbReference type="ARBA" id="ARBA00022737"/>
    </source>
</evidence>
<gene>
    <name evidence="7" type="ORF">ACFSE6_16855</name>
</gene>
<feature type="compositionally biased region" description="Polar residues" evidence="4">
    <location>
        <begin position="1787"/>
        <end position="1797"/>
    </location>
</feature>
<dbReference type="PANTHER" id="PTHR13817">
    <property type="entry name" value="TITIN"/>
    <property type="match status" value="1"/>
</dbReference>
<feature type="domain" description="Fibronectin type-III" evidence="6">
    <location>
        <begin position="1511"/>
        <end position="1599"/>
    </location>
</feature>
<feature type="compositionally biased region" description="Polar residues" evidence="4">
    <location>
        <begin position="1771"/>
        <end position="1780"/>
    </location>
</feature>
<keyword evidence="2" id="KW-0326">Glycosidase</keyword>
<feature type="region of interest" description="Disordered" evidence="4">
    <location>
        <begin position="1768"/>
        <end position="1817"/>
    </location>
</feature>
<reference evidence="8" key="1">
    <citation type="journal article" date="2019" name="Int. J. Syst. Evol. Microbiol.">
        <title>The Global Catalogue of Microorganisms (GCM) 10K type strain sequencing project: providing services to taxonomists for standard genome sequencing and annotation.</title>
        <authorList>
            <consortium name="The Broad Institute Genomics Platform"/>
            <consortium name="The Broad Institute Genome Sequencing Center for Infectious Disease"/>
            <person name="Wu L."/>
            <person name="Ma J."/>
        </authorList>
    </citation>
    <scope>NUCLEOTIDE SEQUENCE [LARGE SCALE GENOMIC DNA]</scope>
    <source>
        <strain evidence="8">JCM 17130</strain>
    </source>
</reference>
<feature type="region of interest" description="Disordered" evidence="4">
    <location>
        <begin position="1578"/>
        <end position="1607"/>
    </location>
</feature>
<dbReference type="EMBL" id="JBHUEE010000010">
    <property type="protein sequence ID" value="MFD1719517.1"/>
    <property type="molecule type" value="Genomic_DNA"/>
</dbReference>
<keyword evidence="5" id="KW-1133">Transmembrane helix</keyword>
<protein>
    <submittedName>
        <fullName evidence="7">Ig-like domain-containing protein</fullName>
    </submittedName>
</protein>
<feature type="region of interest" description="Disordered" evidence="4">
    <location>
        <begin position="408"/>
        <end position="454"/>
    </location>
</feature>
<feature type="domain" description="Fibronectin type-III" evidence="6">
    <location>
        <begin position="1692"/>
        <end position="1786"/>
    </location>
</feature>
<evidence type="ECO:0000313" key="7">
    <source>
        <dbReference type="EMBL" id="MFD1719517.1"/>
    </source>
</evidence>
<accession>A0ABW4LB42</accession>
<dbReference type="InterPro" id="IPR036116">
    <property type="entry name" value="FN3_sf"/>
</dbReference>
<dbReference type="PROSITE" id="PS50853">
    <property type="entry name" value="FN3"/>
    <property type="match status" value="3"/>
</dbReference>
<comment type="caution">
    <text evidence="7">The sequence shown here is derived from an EMBL/GenBank/DDBJ whole genome shotgun (WGS) entry which is preliminary data.</text>
</comment>
<dbReference type="InterPro" id="IPR013783">
    <property type="entry name" value="Ig-like_fold"/>
</dbReference>
<dbReference type="InterPro" id="IPR050964">
    <property type="entry name" value="Striated_Muscle_Regulatory"/>
</dbReference>
<dbReference type="Gene3D" id="2.60.40.10">
    <property type="entry name" value="Immunoglobulins"/>
    <property type="match status" value="4"/>
</dbReference>
<dbReference type="RefSeq" id="WP_388009966.1">
    <property type="nucleotide sequence ID" value="NZ_JBHUEE010000010.1"/>
</dbReference>
<feature type="transmembrane region" description="Helical" evidence="5">
    <location>
        <begin position="30"/>
        <end position="50"/>
    </location>
</feature>
<organism evidence="7 8">
    <name type="scientific">Georgenia deserti</name>
    <dbReference type="NCBI Taxonomy" id="2093781"/>
    <lineage>
        <taxon>Bacteria</taxon>
        <taxon>Bacillati</taxon>
        <taxon>Actinomycetota</taxon>
        <taxon>Actinomycetes</taxon>
        <taxon>Micrococcales</taxon>
        <taxon>Bogoriellaceae</taxon>
        <taxon>Georgenia</taxon>
    </lineage>
</organism>
<evidence type="ECO:0000256" key="3">
    <source>
        <dbReference type="ARBA" id="ARBA00023326"/>
    </source>
</evidence>
<dbReference type="SMART" id="SM00060">
    <property type="entry name" value="FN3"/>
    <property type="match status" value="5"/>
</dbReference>
<dbReference type="NCBIfam" id="NF012211">
    <property type="entry name" value="tand_rpt_95"/>
    <property type="match status" value="1"/>
</dbReference>
<feature type="compositionally biased region" description="Polar residues" evidence="4">
    <location>
        <begin position="1578"/>
        <end position="1591"/>
    </location>
</feature>
<dbReference type="CDD" id="cd00063">
    <property type="entry name" value="FN3"/>
    <property type="match status" value="4"/>
</dbReference>
<dbReference type="InterPro" id="IPR003961">
    <property type="entry name" value="FN3_dom"/>
</dbReference>
<dbReference type="Proteomes" id="UP001597277">
    <property type="component" value="Unassembled WGS sequence"/>
</dbReference>
<keyword evidence="2" id="KW-0378">Hydrolase</keyword>
<dbReference type="PANTHER" id="PTHR13817:SF151">
    <property type="entry name" value="TITIN"/>
    <property type="match status" value="1"/>
</dbReference>
<keyword evidence="5" id="KW-0472">Membrane</keyword>
<keyword evidence="1" id="KW-0677">Repeat</keyword>
<keyword evidence="3" id="KW-0119">Carbohydrate metabolism</keyword>
<feature type="region of interest" description="Disordered" evidence="4">
    <location>
        <begin position="1"/>
        <end position="23"/>
    </location>
</feature>
<feature type="region of interest" description="Disordered" evidence="4">
    <location>
        <begin position="1913"/>
        <end position="1934"/>
    </location>
</feature>
<keyword evidence="8" id="KW-1185">Reference proteome</keyword>
<dbReference type="Pfam" id="PF00041">
    <property type="entry name" value="fn3"/>
    <property type="match status" value="4"/>
</dbReference>
<sequence length="2067" mass="218698">MRRLRTREKAAQPRATGRAAERRRRNRRRLIGGGVLGILTGGVIAASLLYDGTATADVELHDGGVWVSNGSETRVGRVNYPVQQLDGSVTSTSQEIDVLQHGSQVLSVDSGANLLNVVDPATVSMTDGAVTLPSQHDVEMGGGVVAVLDVASGQVRTAPFSGLGLLASEDAEPQASLGGDAAVAVGRDGTTYGVSTDDGTVTTIPKGTEQRQAEAAQAAEDGEDGEQVEPVELETADLGLAPRLFEEAETQVSVVGSTPVVLVRTAEDELWLARPDAEPVNLTGLELDVSEVRLQEVSAEQDDVILTTRDALVHVPLDGDDPSVVRAPAAGSPATPLVVSGCVHAAWAGSESTYLQQCGDGAPTEAAIPDTVDDSELEFRTNHGLVVLNDTLTGTVYLVNEAMTIVENWDDVTPPESTKEEEEESQQDITDQLPLDREAENRDPIAEDDTFGVRPGSTTVLEVLANDSDPDGDLLTIDSVDGFPESVGEVRTVMGGRALQVSVPEDASGGGSFSYTVDDGREGSDDATVSLSVVPESQNSPPEQVRDTRMTIASGATGSVNILQDMQDPDGDELVVLGAEGPEDDTVRYTPDGSIEFVDSGVEAGAKQIEVTVSDGRESTTAVVDVDVRSEGDLPPIPVYDYVKASTGEEVVVEPLENDTDPSGEPLRLADVRAENGDGTITPDYDAGTFRFSAERAGSYYLTYAVVNDTGKDASGLIRVEVTDPEDGPPVAVQDTALLPNGGNVLVDVLANDEDPSGRLLAVQQVDVPPESGLVVSVLEHRILKISSQQALSTPVRLTYTVSNGEQSADGQVVVMPVASDSASQPPVAENDTATVRAGDFVTIPVLQNDSHPAGLEFELDHELVDEPDAGLFFVSGDTLRYRAPEQPQQVEVVYRIVDEAGNEASARVTVHVQANTENNSAPQPEPVDTRAFSGERIRVQVPLFGIDPDGDSVQLLGTGDAPELGRIVEVGPGYFDYEAYGDQHGTDEFTYIVRDRLGLVAEAPVRIGVVPPPERNRSPEAQDDEVIARPGREVTVDVLANDTDPDGDPLYLPTGDLGEPFDPVEGVDISAEDGVLKIVTPQEETSFTVAYHVTDGRGGQDTGLVEVTVSEDAPLQAPIARDDLVPAADIIDHDTVTVPVLDNDEDPDGTTDQLRVSVPDAPDGVSVVNNQVRAPVEAERRVLTYQIEDQDGNVAYAFIDIPGVEDTGPVLRTDAPPVEVRTGERVELALEDYVVSPSGGDVRLTDSSGVTATNSNGDAPVVDATTLQFTSAAGYSGPAALTFEVTDGESAEEGLSSVLTLPITVLPDGDNTPPTFEGGSVEVAPGEEPVVLNLRNLVQDPDTADFNQLAYEVTDIPDGLDVELDGPYLSVSAATDTPADTEHDIGITVADPVNDPVPGTVVASVVPSNRPLPGVQDRDLGTLEQGESVTVPVLDGAYNPFPGEPMEVVSAQTETGTVDATTDGDSVTVTPGEDFVGRGVVAFTVMDATGDARRQVEGRLTMNVIGVPERPTPPRVEEVGDREVVLNWTAPGNNGAPITGYTVEASDGSTTQCPTTTCTIGGLTNNVEYTFTVTATNSVGDSEPSGSSATARPDVKPEAPQPPTLTFGDQQLEIEWNQPHSDGSPVESYDLMISPSAGGGQVNVSGTSYTWTGLENGQEYRVQVRARNQAPDPSDWSGWSQGEVPAGPPARPAAPQVQRVDDPVAEQITGSWQPPNNNGDAISEYRVTIQRDGARFKQFTTSDTSFQEDAPAGSDYTVSVAARNKAGWGETSSQSQSVRSFARPSQPGQPTATATGDSGEVQLEFRNSQPNGDTIRGYQVSINGGGWQSLRSDRTVQGLSNGSQYTFRVRAMNSYASPPSQASGAAVPYGDMGSASLNASRTQDREVTFSWSLPDGNGRDVESQQIRYRTNGGSWSGWSNINRQGSSTQGGEYSTTYEAEVRVVREDGQQRTAQASERTVNPPPPPDPSVTLVRDRDGYHPPGDPDGTCTHSSCAYIDFRYSDLPAGNYRIEIHASQTTEGNPWRTYNAHLSGDGRWNSTAYRGNPGERVTVRISGPASASDTVTW</sequence>
<feature type="compositionally biased region" description="Basic and acidic residues" evidence="4">
    <location>
        <begin position="434"/>
        <end position="445"/>
    </location>
</feature>
<feature type="region of interest" description="Disordered" evidence="4">
    <location>
        <begin position="1949"/>
        <end position="1989"/>
    </location>
</feature>
<dbReference type="SUPFAM" id="SSF49265">
    <property type="entry name" value="Fibronectin type III"/>
    <property type="match status" value="3"/>
</dbReference>
<evidence type="ECO:0000256" key="4">
    <source>
        <dbReference type="SAM" id="MobiDB-lite"/>
    </source>
</evidence>
<evidence type="ECO:0000256" key="5">
    <source>
        <dbReference type="SAM" id="Phobius"/>
    </source>
</evidence>
<feature type="compositionally biased region" description="Polar residues" evidence="4">
    <location>
        <begin position="1951"/>
        <end position="1960"/>
    </location>
</feature>
<evidence type="ECO:0000259" key="6">
    <source>
        <dbReference type="PROSITE" id="PS50853"/>
    </source>
</evidence>
<dbReference type="Pfam" id="PF17963">
    <property type="entry name" value="Big_9"/>
    <property type="match status" value="7"/>
</dbReference>
<evidence type="ECO:0000256" key="2">
    <source>
        <dbReference type="ARBA" id="ARBA00023295"/>
    </source>
</evidence>
<feature type="region of interest" description="Disordered" evidence="4">
    <location>
        <begin position="1668"/>
        <end position="1700"/>
    </location>
</feature>
<evidence type="ECO:0000313" key="8">
    <source>
        <dbReference type="Proteomes" id="UP001597277"/>
    </source>
</evidence>
<name>A0ABW4LB42_9MICO</name>